<dbReference type="InterPro" id="IPR003591">
    <property type="entry name" value="Leu-rich_rpt_typical-subtyp"/>
</dbReference>
<dbReference type="PANTHER" id="PTHR24365">
    <property type="entry name" value="TOLL-LIKE RECEPTOR"/>
    <property type="match status" value="1"/>
</dbReference>
<dbReference type="PROSITE" id="PS50104">
    <property type="entry name" value="TIR"/>
    <property type="match status" value="1"/>
</dbReference>
<dbReference type="InterPro" id="IPR001611">
    <property type="entry name" value="Leu-rich_rpt"/>
</dbReference>
<dbReference type="InterPro" id="IPR000157">
    <property type="entry name" value="TIR_dom"/>
</dbReference>
<keyword evidence="8" id="KW-0391">Immunity</keyword>
<dbReference type="GO" id="GO:0007165">
    <property type="term" value="P:signal transduction"/>
    <property type="evidence" value="ECO:0007669"/>
    <property type="project" value="InterPro"/>
</dbReference>
<keyword evidence="5 13" id="KW-0812">Transmembrane</keyword>
<evidence type="ECO:0000313" key="17">
    <source>
        <dbReference type="Proteomes" id="UP000235965"/>
    </source>
</evidence>
<dbReference type="GO" id="GO:0038023">
    <property type="term" value="F:signaling receptor activity"/>
    <property type="evidence" value="ECO:0007669"/>
    <property type="project" value="TreeGrafter"/>
</dbReference>
<evidence type="ECO:0000256" key="5">
    <source>
        <dbReference type="ARBA" id="ARBA00022692"/>
    </source>
</evidence>
<feature type="transmembrane region" description="Helical" evidence="13">
    <location>
        <begin position="765"/>
        <end position="785"/>
    </location>
</feature>
<dbReference type="SMART" id="SM00365">
    <property type="entry name" value="LRR_SD22"/>
    <property type="match status" value="3"/>
</dbReference>
<dbReference type="Pfam" id="PF01582">
    <property type="entry name" value="TIR"/>
    <property type="match status" value="1"/>
</dbReference>
<dbReference type="AlphaFoldDB" id="A0A2J7PRY1"/>
<dbReference type="STRING" id="105785.A0A2J7PRY1"/>
<keyword evidence="6 14" id="KW-0732">Signal</keyword>
<reference evidence="16 17" key="1">
    <citation type="submission" date="2017-12" db="EMBL/GenBank/DDBJ databases">
        <title>Hemimetabolous genomes reveal molecular basis of termite eusociality.</title>
        <authorList>
            <person name="Harrison M.C."/>
            <person name="Jongepier E."/>
            <person name="Robertson H.M."/>
            <person name="Arning N."/>
            <person name="Bitard-Feildel T."/>
            <person name="Chao H."/>
            <person name="Childers C.P."/>
            <person name="Dinh H."/>
            <person name="Doddapaneni H."/>
            <person name="Dugan S."/>
            <person name="Gowin J."/>
            <person name="Greiner C."/>
            <person name="Han Y."/>
            <person name="Hu H."/>
            <person name="Hughes D.S.T."/>
            <person name="Huylmans A.-K."/>
            <person name="Kemena C."/>
            <person name="Kremer L.P.M."/>
            <person name="Lee S.L."/>
            <person name="Lopez-Ezquerra A."/>
            <person name="Mallet L."/>
            <person name="Monroy-Kuhn J.M."/>
            <person name="Moser A."/>
            <person name="Murali S.C."/>
            <person name="Muzny D.M."/>
            <person name="Otani S."/>
            <person name="Piulachs M.-D."/>
            <person name="Poelchau M."/>
            <person name="Qu J."/>
            <person name="Schaub F."/>
            <person name="Wada-Katsumata A."/>
            <person name="Worley K.C."/>
            <person name="Xie Q."/>
            <person name="Ylla G."/>
            <person name="Poulsen M."/>
            <person name="Gibbs R.A."/>
            <person name="Schal C."/>
            <person name="Richards S."/>
            <person name="Belles X."/>
            <person name="Korb J."/>
            <person name="Bornberg-Bauer E."/>
        </authorList>
    </citation>
    <scope>NUCLEOTIDE SEQUENCE [LARGE SCALE GENOMIC DNA]</scope>
    <source>
        <tissue evidence="16">Whole body</tissue>
    </source>
</reference>
<gene>
    <name evidence="16" type="ORF">B7P43_G10820</name>
</gene>
<dbReference type="InParanoid" id="A0A2J7PRY1"/>
<evidence type="ECO:0000256" key="7">
    <source>
        <dbReference type="ARBA" id="ARBA00022737"/>
    </source>
</evidence>
<protein>
    <recommendedName>
        <fullName evidence="15">TIR domain-containing protein</fullName>
    </recommendedName>
</protein>
<proteinExistence type="inferred from homology"/>
<keyword evidence="3" id="KW-0399">Innate immunity</keyword>
<dbReference type="GO" id="GO:0045087">
    <property type="term" value="P:innate immune response"/>
    <property type="evidence" value="ECO:0007669"/>
    <property type="project" value="UniProtKB-KW"/>
</dbReference>
<keyword evidence="4" id="KW-0433">Leucine-rich repeat</keyword>
<dbReference type="EMBL" id="NEVH01021944">
    <property type="protein sequence ID" value="PNF19087.1"/>
    <property type="molecule type" value="Genomic_DNA"/>
</dbReference>
<dbReference type="SUPFAM" id="SSF52200">
    <property type="entry name" value="Toll/Interleukin receptor TIR domain"/>
    <property type="match status" value="1"/>
</dbReference>
<feature type="domain" description="TIR" evidence="15">
    <location>
        <begin position="818"/>
        <end position="959"/>
    </location>
</feature>
<dbReference type="FunFam" id="3.40.50.10140:FF:000001">
    <property type="entry name" value="Toll-like receptor 2"/>
    <property type="match status" value="1"/>
</dbReference>
<keyword evidence="17" id="KW-1185">Reference proteome</keyword>
<comment type="caution">
    <text evidence="16">The sequence shown here is derived from an EMBL/GenBank/DDBJ whole genome shotgun (WGS) entry which is preliminary data.</text>
</comment>
<feature type="chain" id="PRO_5014344935" description="TIR domain-containing protein" evidence="14">
    <location>
        <begin position="23"/>
        <end position="974"/>
    </location>
</feature>
<organism evidence="16 17">
    <name type="scientific">Cryptotermes secundus</name>
    <dbReference type="NCBI Taxonomy" id="105785"/>
    <lineage>
        <taxon>Eukaryota</taxon>
        <taxon>Metazoa</taxon>
        <taxon>Ecdysozoa</taxon>
        <taxon>Arthropoda</taxon>
        <taxon>Hexapoda</taxon>
        <taxon>Insecta</taxon>
        <taxon>Pterygota</taxon>
        <taxon>Neoptera</taxon>
        <taxon>Polyneoptera</taxon>
        <taxon>Dictyoptera</taxon>
        <taxon>Blattodea</taxon>
        <taxon>Blattoidea</taxon>
        <taxon>Termitoidae</taxon>
        <taxon>Kalotermitidae</taxon>
        <taxon>Cryptotermitinae</taxon>
        <taxon>Cryptotermes</taxon>
    </lineage>
</organism>
<dbReference type="Pfam" id="PF13855">
    <property type="entry name" value="LRR_8"/>
    <property type="match status" value="4"/>
</dbReference>
<evidence type="ECO:0000256" key="8">
    <source>
        <dbReference type="ARBA" id="ARBA00022859"/>
    </source>
</evidence>
<dbReference type="Gene3D" id="3.40.50.10140">
    <property type="entry name" value="Toll/interleukin-1 receptor homology (TIR) domain"/>
    <property type="match status" value="1"/>
</dbReference>
<evidence type="ECO:0000256" key="1">
    <source>
        <dbReference type="ARBA" id="ARBA00004479"/>
    </source>
</evidence>
<keyword evidence="7" id="KW-0677">Repeat</keyword>
<name>A0A2J7PRY1_9NEOP</name>
<keyword evidence="12" id="KW-0325">Glycoprotein</keyword>
<dbReference type="PROSITE" id="PS51450">
    <property type="entry name" value="LRR"/>
    <property type="match status" value="3"/>
</dbReference>
<evidence type="ECO:0000256" key="2">
    <source>
        <dbReference type="ARBA" id="ARBA00009634"/>
    </source>
</evidence>
<dbReference type="Gene3D" id="3.80.10.10">
    <property type="entry name" value="Ribonuclease Inhibitor"/>
    <property type="match status" value="3"/>
</dbReference>
<dbReference type="PANTHER" id="PTHR24365:SF530">
    <property type="entry name" value="MSTPROX-RELATED"/>
    <property type="match status" value="1"/>
</dbReference>
<evidence type="ECO:0000256" key="9">
    <source>
        <dbReference type="ARBA" id="ARBA00022989"/>
    </source>
</evidence>
<evidence type="ECO:0000256" key="13">
    <source>
        <dbReference type="SAM" id="Phobius"/>
    </source>
</evidence>
<comment type="similarity">
    <text evidence="2">Belongs to the Toll-like receptor family.</text>
</comment>
<keyword evidence="10 13" id="KW-0472">Membrane</keyword>
<dbReference type="InterPro" id="IPR032675">
    <property type="entry name" value="LRR_dom_sf"/>
</dbReference>
<evidence type="ECO:0000256" key="4">
    <source>
        <dbReference type="ARBA" id="ARBA00022614"/>
    </source>
</evidence>
<keyword evidence="11" id="KW-0675">Receptor</keyword>
<sequence>MSMLPLFLIPSLLQFMVYGTNAECAIGNANENARWINSNGRLKIRDNDANLDIGNDDYFLFQASCSENLEYGEVDEFCNCTFTNGTGVTYSCFAEYMDSLPKPDNQVPADKLSLYAVRNMRNVHQINSHQFLGYRTKEIRIEYMDSLHLEERAFEGVQDLETLKLTHNNFGEMSQPDLIFAGLVNLTTLDLSYNQITGWKSPGRSPSVEPVLPKLMTLDLTGNPLVYLRNNTFEWLRGSQLRHLILQKCNIKFIETGALDPVESTIHTIDVGNSKIQRQLILNLIRHLASKSSLHGIALSKIGLTYIPYDVLKDTNGTLQYLSLHGNTFQSLSMDHLKRRKTSVLQAMKNNSTISAYEMMVLQTPNKVFPYMPKLEELDLSKCGIYYIEKDVFTALPNLKSLLLSHNQLITFNTLNSPAFSQLHYLDLSKNPLYLYSLNFTYFPVLTILDLSFTNLRKIFKDTFQTPSKKLQKLSMCYSRLSYIEDNSFINLDTLKVLDLRGNNNLGQHLSTGTFNSLSSLEELHLAECTLKVMPRFSSHLKATIEMTPLQNLTSLKRINLAKNDIKSIASLTVESLPHLETLDLSNNYIRSWDQPVFSNTRLRNLNVAHNYLNYITDAMLQDFRGLKTLIISTNPFVCDCNCVRFLEMVENATESSDSEEKGPAPEPRMYETMMKFISANYSAMQTNTGFKPVYPPSVDSNYFIWDWDKNDVYICLEKIHSDEVNYIPFQNVSCDKAEIQQPTQSIDDDTNNNDMTEVNNNEKVAIAAVAAVLLITTAVGITYWKWWYIRYFAILVKNATVLSFMSHEEDSSTDYIYNYDIFMSYSDQNREWVLNSLLPNLESKSKVRVCLHERDFQVGISILENIISSIDRSRCILLVISQSFLRSQWCQFELHLAQHRLLETRREELILLFLEEIPRIKRPKTLQYLMKTKTYIQWPKKDDTEGQKLFWKRLHRAILRNTVEKEKKHISIV</sequence>
<evidence type="ECO:0000256" key="14">
    <source>
        <dbReference type="SAM" id="SignalP"/>
    </source>
</evidence>
<accession>A0A2J7PRY1</accession>
<evidence type="ECO:0000256" key="3">
    <source>
        <dbReference type="ARBA" id="ARBA00022588"/>
    </source>
</evidence>
<dbReference type="PRINTS" id="PR01537">
    <property type="entry name" value="INTRLKN1R1F"/>
</dbReference>
<dbReference type="GO" id="GO:0005886">
    <property type="term" value="C:plasma membrane"/>
    <property type="evidence" value="ECO:0007669"/>
    <property type="project" value="TreeGrafter"/>
</dbReference>
<dbReference type="Proteomes" id="UP000235965">
    <property type="component" value="Unassembled WGS sequence"/>
</dbReference>
<feature type="signal peptide" evidence="14">
    <location>
        <begin position="1"/>
        <end position="22"/>
    </location>
</feature>
<keyword evidence="9 13" id="KW-1133">Transmembrane helix</keyword>
<evidence type="ECO:0000256" key="6">
    <source>
        <dbReference type="ARBA" id="ARBA00022729"/>
    </source>
</evidence>
<dbReference type="OrthoDB" id="1081807at2759"/>
<dbReference type="SMART" id="SM00369">
    <property type="entry name" value="LRR_TYP"/>
    <property type="match status" value="12"/>
</dbReference>
<evidence type="ECO:0000259" key="15">
    <source>
        <dbReference type="PROSITE" id="PS50104"/>
    </source>
</evidence>
<dbReference type="FunCoup" id="A0A2J7PRY1">
    <property type="interactions" value="14"/>
</dbReference>
<comment type="subcellular location">
    <subcellularLocation>
        <location evidence="1">Membrane</location>
        <topology evidence="1">Single-pass type I membrane protein</topology>
    </subcellularLocation>
</comment>
<dbReference type="PRINTS" id="PR00019">
    <property type="entry name" value="LEURICHRPT"/>
</dbReference>
<evidence type="ECO:0000256" key="10">
    <source>
        <dbReference type="ARBA" id="ARBA00023136"/>
    </source>
</evidence>
<evidence type="ECO:0000256" key="11">
    <source>
        <dbReference type="ARBA" id="ARBA00023170"/>
    </source>
</evidence>
<evidence type="ECO:0000256" key="12">
    <source>
        <dbReference type="ARBA" id="ARBA00023180"/>
    </source>
</evidence>
<evidence type="ECO:0000313" key="16">
    <source>
        <dbReference type="EMBL" id="PNF19087.1"/>
    </source>
</evidence>
<dbReference type="SUPFAM" id="SSF52058">
    <property type="entry name" value="L domain-like"/>
    <property type="match status" value="2"/>
</dbReference>
<dbReference type="InterPro" id="IPR035897">
    <property type="entry name" value="Toll_tir_struct_dom_sf"/>
</dbReference>
<dbReference type="SMART" id="SM00255">
    <property type="entry name" value="TIR"/>
    <property type="match status" value="1"/>
</dbReference>